<dbReference type="EMBL" id="OX459954">
    <property type="protein sequence ID" value="CAI9158677.1"/>
    <property type="molecule type" value="Genomic_DNA"/>
</dbReference>
<dbReference type="Proteomes" id="UP001176941">
    <property type="component" value="Chromosome 18"/>
</dbReference>
<reference evidence="1" key="1">
    <citation type="submission" date="2023-04" db="EMBL/GenBank/DDBJ databases">
        <authorList>
            <consortium name="ELIXIR-Norway"/>
        </authorList>
    </citation>
    <scope>NUCLEOTIDE SEQUENCE [LARGE SCALE GENOMIC DNA]</scope>
</reference>
<gene>
    <name evidence="1" type="ORF">MRATA1EN1_LOCUS7639</name>
</gene>
<sequence>MPRHGAGAMQMGDAIRSQRRAWGEGRCHPEAWAWPALALLADHAAFFRKITKLILSEIAQAGLLNDFVESNLFCD</sequence>
<proteinExistence type="predicted"/>
<organism evidence="1 2">
    <name type="scientific">Rangifer tarandus platyrhynchus</name>
    <name type="common">Svalbard reindeer</name>
    <dbReference type="NCBI Taxonomy" id="3082113"/>
    <lineage>
        <taxon>Eukaryota</taxon>
        <taxon>Metazoa</taxon>
        <taxon>Chordata</taxon>
        <taxon>Craniata</taxon>
        <taxon>Vertebrata</taxon>
        <taxon>Euteleostomi</taxon>
        <taxon>Mammalia</taxon>
        <taxon>Eutheria</taxon>
        <taxon>Laurasiatheria</taxon>
        <taxon>Artiodactyla</taxon>
        <taxon>Ruminantia</taxon>
        <taxon>Pecora</taxon>
        <taxon>Cervidae</taxon>
        <taxon>Odocoileinae</taxon>
        <taxon>Rangifer</taxon>
    </lineage>
</organism>
<accession>A0ABN8YAU6</accession>
<name>A0ABN8YAU6_RANTA</name>
<keyword evidence="2" id="KW-1185">Reference proteome</keyword>
<evidence type="ECO:0000313" key="1">
    <source>
        <dbReference type="EMBL" id="CAI9158677.1"/>
    </source>
</evidence>
<protein>
    <submittedName>
        <fullName evidence="1">Uncharacterized protein</fullName>
    </submittedName>
</protein>
<evidence type="ECO:0000313" key="2">
    <source>
        <dbReference type="Proteomes" id="UP001176941"/>
    </source>
</evidence>